<feature type="region of interest" description="Disordered" evidence="2">
    <location>
        <begin position="305"/>
        <end position="326"/>
    </location>
</feature>
<feature type="compositionally biased region" description="Basic and acidic residues" evidence="2">
    <location>
        <begin position="1986"/>
        <end position="2006"/>
    </location>
</feature>
<evidence type="ECO:0000313" key="4">
    <source>
        <dbReference type="RefSeq" id="XP_027080313.2"/>
    </source>
</evidence>
<accession>A0A6P6TPA6</accession>
<dbReference type="SUPFAM" id="SSF48371">
    <property type="entry name" value="ARM repeat"/>
    <property type="match status" value="1"/>
</dbReference>
<feature type="compositionally biased region" description="Low complexity" evidence="2">
    <location>
        <begin position="2050"/>
        <end position="2065"/>
    </location>
</feature>
<evidence type="ECO:0000256" key="1">
    <source>
        <dbReference type="SAM" id="Coils"/>
    </source>
</evidence>
<proteinExistence type="predicted"/>
<dbReference type="SUPFAM" id="SSF49785">
    <property type="entry name" value="Galactose-binding domain-like"/>
    <property type="match status" value="1"/>
</dbReference>
<evidence type="ECO:0000313" key="3">
    <source>
        <dbReference type="Proteomes" id="UP001652660"/>
    </source>
</evidence>
<feature type="coiled-coil region" evidence="1">
    <location>
        <begin position="1857"/>
        <end position="1919"/>
    </location>
</feature>
<feature type="region of interest" description="Disordered" evidence="2">
    <location>
        <begin position="1986"/>
        <end position="2163"/>
    </location>
</feature>
<sequence length="2163" mass="243100">MEVELEPRVKPLPFKVKAISRESPSQKASHVLDTDLRNHWSTGTNTKEWILLELDEPCLLSHVRMYNKSVLEWEISVGLRYKPETFLKVRPRCEAPRRDIVYPMNYSPCRFVRISCLRGNPIAIFFIQLIGISIPGLEPEFQPIVNYLLPHIMSHKQDAHDMHLQLLQGMTSRLVTFLPQLEVDLNGFSEAAEPTLRFLAMLVGPFYPILRVVNEREAAKVAGNVSDYEASKNSQVSVAFTVSSNFEPRRLRSASASTLPSSSYLVFRPDAIFMLLRLAYKDQNLGKVCAMASQILLKLTDPAEQEGPSAASDIASDEASKSETHGPLSFVDYSTLFGEEIIPPDCNPEPNYLNILDIATVEEGLLHLLYACASQPRLCSKLADSISDFWLALPLVQALLPALRPIVNGPDQIDDSFSQWKQPFVQRALSEVVAMSSSSVYRPLLRACAGYLASFSPSHAKAACVLIDLCSCVLAPWMAQVVAKIDLAVELVEDLFTELQGAQVLFARARAALKYLVLALSGKVDDIMAKYKDVKHQILFLVEMLEPFLDPAMTPVKSVISFGNVSSTFLEKQEHNCAIALNVIRAATRKPAVLPSLEAEWRRGSVAPSVLLSILEPHMQLPVGIDLRKFPVSESPETQSLTVSSYASVSQNGGASAKSNSQDDSDGRTDNFDITGKMDITEELNALFAPSELASLSLTNASCSVDLKQSDSDSCNVNMEGNNIPKDSNKQSQDNVLPNNIFVVEYSNLQADYLQLINYRDCELRASEFRRFALDLQSQSPLAPEGHNTAIDALLLAAECYINPYFMMPFRNTSQDINKGNVNRNSESYGLTDVRRVLEKKDTELKIVDGLERKRDKAVLELLLEAAELDRKYQKTALDAEIDTSHIEEREEVISLAPDGILFADAITLVRQNQALLCNFLIQRLQRNEQSVHEILMQCVLFVLHSATKLFCAPESIVDIILNFAEFFNGLLKSIYYQFKEGNLQLDQSKLHEVQRRWVLLRRLVIASSGTDEESSTSISVQNGFRLANLIPPSAWLQKVSVFSCSASPLVRYLGWMAVSRNAKQYLKDRLFLGSDLSQLTYLISIFSDELSLVDNIVDQKNDKQKTEESRVRDTGNEQVLGHSSQEYVDLSFHAIYPEISQFFPDLKKEFEAFGESILEAVRLQLRSLSSAVVPDLMCWFSDLCSWPFLGQEQGQLYSKKNPDNLKGFVAKNSKAVILFVLESILSEHMEAIVPELPRLVQVLASLCRSYYCDVTFLDSILHLLKPIIAHSLHKVSKEEIQLSDDSCSNFESLCFDELLDDIRQNNNDQGHQKIYSRALTIFVLATVFPDLSFHCKMTILKSSLCWADFASSELKTSFHDYLCSYQTLMESCKNFLVGTSRVLGIIPFKTSLYCDGRVCESLDDSSESCSWFLGDVCNLASSTEVPENLEKEKDTAVHINEKDCKLTSEEIVEFSEELECLINKLFPTLDECCKIHRKLAKRLAITSAECFVYSKCLSMFRQRLLVPSQIDKEGIMPTSAEYVSMDCWNVSLQEYAQMILVLQEKHCWEVASVMLDCLLGVPECFSLDGVIDKLCSAIISFSSRAPNIAWRLQTDKWLSFLLRRGTHLLPNCETPINDVFASMLKHPEPEQRFIALKHLRKLMGEDANGGAASLSLKPTGGVAYSDLVISPVPILSSLVAGMWDQVACLVSSDTSLLLRTHAMALLLNCIPFAGRQKLQSFLAAADQALPSLANLTRSTCQGPVSKFSLALLANCCLHSPAEDISLIPEIVWQNIESIGVLENESCPLSLERRACQALCRLRAEGDEAKQMLQEVLSSASPEQLDPDFRSTRESILQVMSNFTSVQSYFDFFHKEMDKKCLEFEEAEIEMELLQKEHASPESANDIKDWHRLPFLADCAKDDNRLQQIKNHIRSLEKTKLREEIIARRQRKLLLKRARQKYIEEAALREAELLQELDRESTSEAERDIERQRLLELERAKTRELQHNLDMEREKNTQRELQRELEQVESGNRPSRREFPSSTHSSRPRYRERENGRAVGEGNLRGSTGSMQSETATTSSSMATMPKVVLSGGRQFSGQIPTILQSQDRPDDYGSTYEENFDGSKDSGDSGSIGDPDLVSALEGQSIVSGSSLRHGSRGGKPRQIMERRERESRREGKWERKH</sequence>
<reference evidence="4" key="2">
    <citation type="submission" date="2025-08" db="UniProtKB">
        <authorList>
            <consortium name="RefSeq"/>
        </authorList>
    </citation>
    <scope>IDENTIFICATION</scope>
    <source>
        <tissue evidence="4">Leaves</tissue>
    </source>
</reference>
<feature type="compositionally biased region" description="Basic and acidic residues" evidence="2">
    <location>
        <begin position="2144"/>
        <end position="2163"/>
    </location>
</feature>
<dbReference type="PANTHER" id="PTHR35833:SF1">
    <property type="entry name" value="GALACTOSE-BINDING DOMAIN-CONTAINING PROTEIN"/>
    <property type="match status" value="1"/>
</dbReference>
<dbReference type="InterPro" id="IPR008979">
    <property type="entry name" value="Galactose-bd-like_sf"/>
</dbReference>
<reference evidence="3" key="1">
    <citation type="journal article" date="2025" name="Foods">
        <title>Unveiling the Microbial Signatures of Arabica Coffee Cherries: Insights into Ripeness Specific Diversity, Functional Traits, and Implications for Quality and Safety.</title>
        <authorList>
            <consortium name="RefSeq"/>
            <person name="Tenea G.N."/>
            <person name="Cifuentes V."/>
            <person name="Reyes P."/>
            <person name="Cevallos-Vallejos M."/>
        </authorList>
    </citation>
    <scope>NUCLEOTIDE SEQUENCE [LARGE SCALE GENOMIC DNA]</scope>
</reference>
<dbReference type="Proteomes" id="UP001652660">
    <property type="component" value="Chromosome 8e"/>
</dbReference>
<feature type="compositionally biased region" description="Polar residues" evidence="2">
    <location>
        <begin position="2074"/>
        <end position="2087"/>
    </location>
</feature>
<name>A0A6P6TPA6_COFAR</name>
<evidence type="ECO:0000256" key="2">
    <source>
        <dbReference type="SAM" id="MobiDB-lite"/>
    </source>
</evidence>
<protein>
    <submittedName>
        <fullName evidence="4">Uncharacterized protein isoform X1</fullName>
    </submittedName>
</protein>
<dbReference type="OrthoDB" id="1739806at2759"/>
<dbReference type="GeneID" id="113703218"/>
<organism evidence="3 4">
    <name type="scientific">Coffea arabica</name>
    <name type="common">Arabian coffee</name>
    <dbReference type="NCBI Taxonomy" id="13443"/>
    <lineage>
        <taxon>Eukaryota</taxon>
        <taxon>Viridiplantae</taxon>
        <taxon>Streptophyta</taxon>
        <taxon>Embryophyta</taxon>
        <taxon>Tracheophyta</taxon>
        <taxon>Spermatophyta</taxon>
        <taxon>Magnoliopsida</taxon>
        <taxon>eudicotyledons</taxon>
        <taxon>Gunneridae</taxon>
        <taxon>Pentapetalae</taxon>
        <taxon>asterids</taxon>
        <taxon>lamiids</taxon>
        <taxon>Gentianales</taxon>
        <taxon>Rubiaceae</taxon>
        <taxon>Ixoroideae</taxon>
        <taxon>Gardenieae complex</taxon>
        <taxon>Bertiereae - Coffeeae clade</taxon>
        <taxon>Coffeeae</taxon>
        <taxon>Coffea</taxon>
    </lineage>
</organism>
<keyword evidence="1" id="KW-0175">Coiled coil</keyword>
<dbReference type="PANTHER" id="PTHR35833">
    <property type="entry name" value="GALACTOSE-BINDING DOMAIN-LIKE, ARMADILLO-TYPE FOLD PROTEIN-RELATED"/>
    <property type="match status" value="1"/>
</dbReference>
<dbReference type="InterPro" id="IPR016024">
    <property type="entry name" value="ARM-type_fold"/>
</dbReference>
<keyword evidence="3" id="KW-1185">Reference proteome</keyword>
<gene>
    <name evidence="4" type="primary">LOC113703218</name>
</gene>
<feature type="compositionally biased region" description="Polar residues" evidence="2">
    <location>
        <begin position="641"/>
        <end position="662"/>
    </location>
</feature>
<feature type="region of interest" description="Disordered" evidence="2">
    <location>
        <begin position="641"/>
        <end position="673"/>
    </location>
</feature>
<dbReference type="RefSeq" id="XP_027080313.2">
    <property type="nucleotide sequence ID" value="XM_027224512.2"/>
</dbReference>